<evidence type="ECO:0000256" key="4">
    <source>
        <dbReference type="ARBA" id="ARBA00049194"/>
    </source>
</evidence>
<dbReference type="InterPro" id="IPR029510">
    <property type="entry name" value="Ald_DH_CS_GLU"/>
</dbReference>
<evidence type="ECO:0000256" key="3">
    <source>
        <dbReference type="ARBA" id="ARBA00024226"/>
    </source>
</evidence>
<dbReference type="Proteomes" id="UP000308549">
    <property type="component" value="Unassembled WGS sequence"/>
</dbReference>
<dbReference type="InterPro" id="IPR015590">
    <property type="entry name" value="Aldehyde_DH_dom"/>
</dbReference>
<comment type="catalytic activity">
    <reaction evidence="4">
        <text>an aldehyde + NAD(+) + H2O = a carboxylate + NADH + 2 H(+)</text>
        <dbReference type="Rhea" id="RHEA:16185"/>
        <dbReference type="ChEBI" id="CHEBI:15377"/>
        <dbReference type="ChEBI" id="CHEBI:15378"/>
        <dbReference type="ChEBI" id="CHEBI:17478"/>
        <dbReference type="ChEBI" id="CHEBI:29067"/>
        <dbReference type="ChEBI" id="CHEBI:57540"/>
        <dbReference type="ChEBI" id="CHEBI:57945"/>
        <dbReference type="EC" id="1.2.1.3"/>
    </reaction>
</comment>
<dbReference type="EC" id="1.2.1.3" evidence="3"/>
<dbReference type="InterPro" id="IPR016161">
    <property type="entry name" value="Ald_DH/histidinol_DH"/>
</dbReference>
<reference evidence="8 9" key="1">
    <citation type="submission" date="2017-03" db="EMBL/GenBank/DDBJ databases">
        <title>Genomes of endolithic fungi from Antarctica.</title>
        <authorList>
            <person name="Coleine C."/>
            <person name="Masonjones S."/>
            <person name="Stajich J.E."/>
        </authorList>
    </citation>
    <scope>NUCLEOTIDE SEQUENCE [LARGE SCALE GENOMIC DNA]</scope>
    <source>
        <strain evidence="8 9">CCFEE 6315</strain>
    </source>
</reference>
<sequence>MALLDDVRQVILEPRTIASTAAVLATVWLLHFLLRRDAERAVEFTVPTPEQCKPDWQGKVLAEPAIKVSGSTAIQCYAPATGQLLGIVNPVTPDGIDRLVAKATAAQAEWAKTTFAQRRRVLKTLLKFVLDKQDELVRAACLDSGKTRVDALFGEVLVTVEKLKWTIDHGEKALSAEQRPRNLLMFYKQNEVRYEPSGVVAACVSWNYPFHNLMGPIISALFSGNAIVVKNSEQTAWSSAYYASIARSALAACGHDPEIVHAFSCWPQTAPYFTSHPGISHLTFIGSRPVAHEVAKGAAKVLTPLCVELGGKDAAIVLDDPAGKSESEGEMHRVASIIMRGVFQSAGQNCIGIERVIAMPQAYGRLVGLLEPRIKGMRVGSDLNDDGVDMGAMISPASFIRLERMIAEAVAQGAKLLVGGHRYEHPTHRSGHYFEPTLLADVTSKMRIAQEEIFAPVCVLMRAETVAAAIGITNSTPYGLGCSVFGPTSSYDARLQLTAVTREVKTGMVAVNDFAVFYAVQLPFGGVRGSGYGRFAGEEGLRGLCNMKSVCTDRWPGLIKTAIPSKLDYPMQAGAWEMGKGVVEVGYGESWKRRISGLRRMAGI</sequence>
<dbReference type="PANTHER" id="PTHR11699">
    <property type="entry name" value="ALDEHYDE DEHYDROGENASE-RELATED"/>
    <property type="match status" value="1"/>
</dbReference>
<evidence type="ECO:0000256" key="6">
    <source>
        <dbReference type="RuleBase" id="RU003345"/>
    </source>
</evidence>
<dbReference type="FunFam" id="3.40.309.10:FF:000024">
    <property type="entry name" value="Betaine aldehyde dehydrogenase"/>
    <property type="match status" value="1"/>
</dbReference>
<feature type="active site" evidence="5">
    <location>
        <position position="308"/>
    </location>
</feature>
<dbReference type="InterPro" id="IPR016162">
    <property type="entry name" value="Ald_DH_N"/>
</dbReference>
<protein>
    <recommendedName>
        <fullName evidence="3">aldehyde dehydrogenase (NAD(+))</fullName>
        <ecNumber evidence="3">1.2.1.3</ecNumber>
    </recommendedName>
</protein>
<comment type="similarity">
    <text evidence="1 6">Belongs to the aldehyde dehydrogenase family.</text>
</comment>
<accession>A0A4U0TYE8</accession>
<dbReference type="GO" id="GO:0004029">
    <property type="term" value="F:aldehyde dehydrogenase (NAD+) activity"/>
    <property type="evidence" value="ECO:0007669"/>
    <property type="project" value="UniProtKB-EC"/>
</dbReference>
<name>A0A4U0TYE8_9PEZI</name>
<dbReference type="EMBL" id="NAJL01000022">
    <property type="protein sequence ID" value="TKA27540.1"/>
    <property type="molecule type" value="Genomic_DNA"/>
</dbReference>
<dbReference type="AlphaFoldDB" id="A0A4U0TYE8"/>
<feature type="domain" description="Aldehyde dehydrogenase" evidence="7">
    <location>
        <begin position="72"/>
        <end position="550"/>
    </location>
</feature>
<dbReference type="CDD" id="cd07098">
    <property type="entry name" value="ALDH_F15-22"/>
    <property type="match status" value="1"/>
</dbReference>
<dbReference type="PROSITE" id="PS00070">
    <property type="entry name" value="ALDEHYDE_DEHYDR_CYS"/>
    <property type="match status" value="1"/>
</dbReference>
<comment type="caution">
    <text evidence="8">The sequence shown here is derived from an EMBL/GenBank/DDBJ whole genome shotgun (WGS) entry which is preliminary data.</text>
</comment>
<evidence type="ECO:0000256" key="5">
    <source>
        <dbReference type="PROSITE-ProRule" id="PRU10007"/>
    </source>
</evidence>
<keyword evidence="2 6" id="KW-0560">Oxidoreductase</keyword>
<evidence type="ECO:0000256" key="1">
    <source>
        <dbReference type="ARBA" id="ARBA00009986"/>
    </source>
</evidence>
<dbReference type="SUPFAM" id="SSF53720">
    <property type="entry name" value="ALDH-like"/>
    <property type="match status" value="1"/>
</dbReference>
<keyword evidence="9" id="KW-1185">Reference proteome</keyword>
<dbReference type="InterPro" id="IPR016163">
    <property type="entry name" value="Ald_DH_C"/>
</dbReference>
<gene>
    <name evidence="8" type="ORF">B0A50_04370</name>
</gene>
<evidence type="ECO:0000256" key="2">
    <source>
        <dbReference type="ARBA" id="ARBA00023002"/>
    </source>
</evidence>
<dbReference type="OrthoDB" id="310895at2759"/>
<dbReference type="InterPro" id="IPR016160">
    <property type="entry name" value="Ald_DH_CS_CYS"/>
</dbReference>
<evidence type="ECO:0000313" key="8">
    <source>
        <dbReference type="EMBL" id="TKA27540.1"/>
    </source>
</evidence>
<dbReference type="PROSITE" id="PS00687">
    <property type="entry name" value="ALDEHYDE_DEHYDR_GLU"/>
    <property type="match status" value="1"/>
</dbReference>
<evidence type="ECO:0000259" key="7">
    <source>
        <dbReference type="Pfam" id="PF00171"/>
    </source>
</evidence>
<dbReference type="Gene3D" id="3.40.309.10">
    <property type="entry name" value="Aldehyde Dehydrogenase, Chain A, domain 2"/>
    <property type="match status" value="1"/>
</dbReference>
<proteinExistence type="inferred from homology"/>
<dbReference type="Gene3D" id="3.40.605.10">
    <property type="entry name" value="Aldehyde Dehydrogenase, Chain A, domain 1"/>
    <property type="match status" value="1"/>
</dbReference>
<evidence type="ECO:0000313" key="9">
    <source>
        <dbReference type="Proteomes" id="UP000308549"/>
    </source>
</evidence>
<organism evidence="8 9">
    <name type="scientific">Salinomyces thailandicus</name>
    <dbReference type="NCBI Taxonomy" id="706561"/>
    <lineage>
        <taxon>Eukaryota</taxon>
        <taxon>Fungi</taxon>
        <taxon>Dikarya</taxon>
        <taxon>Ascomycota</taxon>
        <taxon>Pezizomycotina</taxon>
        <taxon>Dothideomycetes</taxon>
        <taxon>Dothideomycetidae</taxon>
        <taxon>Mycosphaerellales</taxon>
        <taxon>Teratosphaeriaceae</taxon>
        <taxon>Salinomyces</taxon>
    </lineage>
</organism>
<dbReference type="Pfam" id="PF00171">
    <property type="entry name" value="Aldedh"/>
    <property type="match status" value="1"/>
</dbReference>